<name>A0A2A2H110_METBR</name>
<dbReference type="GO" id="GO:0016020">
    <property type="term" value="C:membrane"/>
    <property type="evidence" value="ECO:0007669"/>
    <property type="project" value="InterPro"/>
</dbReference>
<keyword evidence="4" id="KW-1185">Reference proteome</keyword>
<feature type="transmembrane region" description="Helical" evidence="1">
    <location>
        <begin position="220"/>
        <end position="241"/>
    </location>
</feature>
<keyword evidence="1" id="KW-0812">Transmembrane</keyword>
<dbReference type="InterPro" id="IPR000620">
    <property type="entry name" value="EamA_dom"/>
</dbReference>
<dbReference type="AlphaFoldDB" id="A0A2A2H110"/>
<evidence type="ECO:0000313" key="3">
    <source>
        <dbReference type="EMBL" id="PAV02986.1"/>
    </source>
</evidence>
<comment type="caution">
    <text evidence="3">The sequence shown here is derived from an EMBL/GenBank/DDBJ whole genome shotgun (WGS) entry which is preliminary data.</text>
</comment>
<dbReference type="SUPFAM" id="SSF103481">
    <property type="entry name" value="Multidrug resistance efflux transporter EmrE"/>
    <property type="match status" value="2"/>
</dbReference>
<keyword evidence="1" id="KW-1133">Transmembrane helix</keyword>
<dbReference type="EMBL" id="LMVM01000041">
    <property type="protein sequence ID" value="PAV02986.1"/>
    <property type="molecule type" value="Genomic_DNA"/>
</dbReference>
<organism evidence="3 4">
    <name type="scientific">Methanobacterium bryantii</name>
    <dbReference type="NCBI Taxonomy" id="2161"/>
    <lineage>
        <taxon>Archaea</taxon>
        <taxon>Methanobacteriati</taxon>
        <taxon>Methanobacteriota</taxon>
        <taxon>Methanomada group</taxon>
        <taxon>Methanobacteria</taxon>
        <taxon>Methanobacteriales</taxon>
        <taxon>Methanobacteriaceae</taxon>
        <taxon>Methanobacterium</taxon>
    </lineage>
</organism>
<reference evidence="3 4" key="1">
    <citation type="journal article" date="2017" name="BMC Genomics">
        <title>Genomic analysis of methanogenic archaea reveals a shift towards energy conservation.</title>
        <authorList>
            <person name="Gilmore S.P."/>
            <person name="Henske J.K."/>
            <person name="Sexton J.A."/>
            <person name="Solomon K.V."/>
            <person name="Seppala S."/>
            <person name="Yoo J.I."/>
            <person name="Huyett L.M."/>
            <person name="Pressman A."/>
            <person name="Cogan J.Z."/>
            <person name="Kivenson V."/>
            <person name="Peng X."/>
            <person name="Tan Y."/>
            <person name="Valentine D.L."/>
            <person name="O'Malley M.A."/>
        </authorList>
    </citation>
    <scope>NUCLEOTIDE SEQUENCE [LARGE SCALE GENOMIC DNA]</scope>
    <source>
        <strain evidence="3 4">M.o.H.</strain>
    </source>
</reference>
<dbReference type="Proteomes" id="UP000217784">
    <property type="component" value="Unassembled WGS sequence"/>
</dbReference>
<dbReference type="PANTHER" id="PTHR22911">
    <property type="entry name" value="ACYL-MALONYL CONDENSING ENZYME-RELATED"/>
    <property type="match status" value="1"/>
</dbReference>
<dbReference type="RefSeq" id="WP_069582396.1">
    <property type="nucleotide sequence ID" value="NZ_LMVM01000041.1"/>
</dbReference>
<dbReference type="OrthoDB" id="358996at2157"/>
<keyword evidence="1" id="KW-0472">Membrane</keyword>
<dbReference type="Gene3D" id="1.10.3730.20">
    <property type="match status" value="1"/>
</dbReference>
<protein>
    <recommendedName>
        <fullName evidence="2">EamA domain-containing protein</fullName>
    </recommendedName>
</protein>
<proteinExistence type="predicted"/>
<gene>
    <name evidence="3" type="ORF">ASJ80_04060</name>
</gene>
<feature type="transmembrane region" description="Helical" evidence="1">
    <location>
        <begin position="247"/>
        <end position="270"/>
    </location>
</feature>
<accession>A0A2A2H110</accession>
<feature type="transmembrane region" description="Helical" evidence="1">
    <location>
        <begin position="117"/>
        <end position="134"/>
    </location>
</feature>
<feature type="domain" description="EamA" evidence="2">
    <location>
        <begin position="5"/>
        <end position="134"/>
    </location>
</feature>
<evidence type="ECO:0000259" key="2">
    <source>
        <dbReference type="Pfam" id="PF00892"/>
    </source>
</evidence>
<dbReference type="Pfam" id="PF00892">
    <property type="entry name" value="EamA"/>
    <property type="match status" value="2"/>
</dbReference>
<feature type="transmembrane region" description="Helical" evidence="1">
    <location>
        <begin position="33"/>
        <end position="55"/>
    </location>
</feature>
<evidence type="ECO:0000313" key="4">
    <source>
        <dbReference type="Proteomes" id="UP000217784"/>
    </source>
</evidence>
<feature type="transmembrane region" description="Helical" evidence="1">
    <location>
        <begin position="91"/>
        <end position="111"/>
    </location>
</feature>
<feature type="domain" description="EamA" evidence="2">
    <location>
        <begin position="164"/>
        <end position="293"/>
    </location>
</feature>
<dbReference type="InterPro" id="IPR037185">
    <property type="entry name" value="EmrE-like"/>
</dbReference>
<evidence type="ECO:0000256" key="1">
    <source>
        <dbReference type="SAM" id="Phobius"/>
    </source>
</evidence>
<sequence length="295" mass="32652">MIVSYIYAILSAFFEALRNVSGKMGLKDMDEYLVTWAFGFFALPFLLFPYFFISIPSLGNQYWLALISDGILNVTATILQLKSIKHSDLSLVIPLTSFTPLFLLIMAPLILGQYPTFLGVIGVIFIVIGSYILNTKRKLITTQRRTSDYLDHFKAMVKEEGPKLMLIAAFLLSITSSIDKIGVSNSSPLFWAASVHLFTSVTLSPVLIHEFRNHTKLKGMDIKLLFAVGAFSALSLVAQYIAITTLLVPYVIAIKRTSAIMSVLFGYLIFKEKGIKGRLAGSVIMVLGVVFIALS</sequence>
<feature type="transmembrane region" description="Helical" evidence="1">
    <location>
        <begin position="277"/>
        <end position="294"/>
    </location>
</feature>